<keyword evidence="3" id="KW-1185">Reference proteome</keyword>
<keyword evidence="1" id="KW-0812">Transmembrane</keyword>
<dbReference type="EMBL" id="JWZT01005709">
    <property type="protein sequence ID" value="KII60281.1"/>
    <property type="molecule type" value="Genomic_DNA"/>
</dbReference>
<dbReference type="AlphaFoldDB" id="A0A0C2MEU1"/>
<comment type="caution">
    <text evidence="2">The sequence shown here is derived from an EMBL/GenBank/DDBJ whole genome shotgun (WGS) entry which is preliminary data.</text>
</comment>
<evidence type="ECO:0000256" key="1">
    <source>
        <dbReference type="SAM" id="Phobius"/>
    </source>
</evidence>
<dbReference type="Gene3D" id="1.10.10.60">
    <property type="entry name" value="Homeodomain-like"/>
    <property type="match status" value="1"/>
</dbReference>
<evidence type="ECO:0000313" key="3">
    <source>
        <dbReference type="Proteomes" id="UP000031668"/>
    </source>
</evidence>
<sequence>MDQKCKYSEKNSLDGVGKRKTAVLTSLDIFSDFCLIYQTFVIFSRNRIKNRKYSNGEKKITKEERIKINAFMEVRLANQEISKRMGGSLHVINTFFSNLVQASK</sequence>
<protein>
    <submittedName>
        <fullName evidence="2">Uncharacterized protein</fullName>
    </submittedName>
</protein>
<name>A0A0C2MEU1_THEKT</name>
<feature type="transmembrane region" description="Helical" evidence="1">
    <location>
        <begin position="22"/>
        <end position="43"/>
    </location>
</feature>
<gene>
    <name evidence="2" type="ORF">RF11_15378</name>
</gene>
<reference evidence="2 3" key="1">
    <citation type="journal article" date="2014" name="Genome Biol. Evol.">
        <title>The genome of the myxosporean Thelohanellus kitauei shows adaptations to nutrient acquisition within its fish host.</title>
        <authorList>
            <person name="Yang Y."/>
            <person name="Xiong J."/>
            <person name="Zhou Z."/>
            <person name="Huo F."/>
            <person name="Miao W."/>
            <person name="Ran C."/>
            <person name="Liu Y."/>
            <person name="Zhang J."/>
            <person name="Feng J."/>
            <person name="Wang M."/>
            <person name="Wang M."/>
            <person name="Wang L."/>
            <person name="Yao B."/>
        </authorList>
    </citation>
    <scope>NUCLEOTIDE SEQUENCE [LARGE SCALE GENOMIC DNA]</scope>
    <source>
        <strain evidence="2">Wuqing</strain>
    </source>
</reference>
<keyword evidence="1" id="KW-1133">Transmembrane helix</keyword>
<dbReference type="Proteomes" id="UP000031668">
    <property type="component" value="Unassembled WGS sequence"/>
</dbReference>
<keyword evidence="1" id="KW-0472">Membrane</keyword>
<accession>A0A0C2MEU1</accession>
<evidence type="ECO:0000313" key="2">
    <source>
        <dbReference type="EMBL" id="KII60281.1"/>
    </source>
</evidence>
<proteinExistence type="predicted"/>
<organism evidence="2 3">
    <name type="scientific">Thelohanellus kitauei</name>
    <name type="common">Myxosporean</name>
    <dbReference type="NCBI Taxonomy" id="669202"/>
    <lineage>
        <taxon>Eukaryota</taxon>
        <taxon>Metazoa</taxon>
        <taxon>Cnidaria</taxon>
        <taxon>Myxozoa</taxon>
        <taxon>Myxosporea</taxon>
        <taxon>Bivalvulida</taxon>
        <taxon>Platysporina</taxon>
        <taxon>Myxobolidae</taxon>
        <taxon>Thelohanellus</taxon>
    </lineage>
</organism>